<keyword evidence="9 15" id="KW-0560">Oxidoreductase</keyword>
<comment type="similarity">
    <text evidence="3 15">Belongs to the anaerobic coproporphyrinogen-III oxidase family.</text>
</comment>
<dbReference type="EMBL" id="CP098494">
    <property type="protein sequence ID" value="USA62901.1"/>
    <property type="molecule type" value="Genomic_DNA"/>
</dbReference>
<keyword evidence="12 15" id="KW-0627">Porphyrin biosynthesis</keyword>
<dbReference type="PANTHER" id="PTHR13932:SF6">
    <property type="entry name" value="OXYGEN-INDEPENDENT COPROPORPHYRINOGEN III OXIDASE"/>
    <property type="match status" value="1"/>
</dbReference>
<keyword evidence="6 15" id="KW-0963">Cytoplasm</keyword>
<evidence type="ECO:0000256" key="6">
    <source>
        <dbReference type="ARBA" id="ARBA00022490"/>
    </source>
</evidence>
<keyword evidence="8 15" id="KW-0479">Metal-binding</keyword>
<evidence type="ECO:0000259" key="16">
    <source>
        <dbReference type="PROSITE" id="PS51918"/>
    </source>
</evidence>
<dbReference type="Proteomes" id="UP001056619">
    <property type="component" value="Chromosome"/>
</dbReference>
<accession>A0ABY4UA10</accession>
<evidence type="ECO:0000256" key="4">
    <source>
        <dbReference type="ARBA" id="ARBA00011245"/>
    </source>
</evidence>
<gene>
    <name evidence="17" type="primary">hemN</name>
    <name evidence="17" type="ORF">NCF85_07820</name>
</gene>
<dbReference type="SFLD" id="SFLDS00029">
    <property type="entry name" value="Radical_SAM"/>
    <property type="match status" value="1"/>
</dbReference>
<dbReference type="SFLD" id="SFLDG01065">
    <property type="entry name" value="anaerobic_coproporphyrinogen-I"/>
    <property type="match status" value="1"/>
</dbReference>
<dbReference type="SUPFAM" id="SSF102114">
    <property type="entry name" value="Radical SAM enzymes"/>
    <property type="match status" value="1"/>
</dbReference>
<evidence type="ECO:0000256" key="2">
    <source>
        <dbReference type="ARBA" id="ARBA00004785"/>
    </source>
</evidence>
<evidence type="ECO:0000256" key="1">
    <source>
        <dbReference type="ARBA" id="ARBA00004496"/>
    </source>
</evidence>
<evidence type="ECO:0000256" key="15">
    <source>
        <dbReference type="PIRNR" id="PIRNR000167"/>
    </source>
</evidence>
<sequence length="436" mass="48112">MWPYHPDLLATPVPRYTSYPTAAEFGAVSSIDHAEALGGTHGNISLYVHIPFCEKICFYCGCNTGKAGKRQRLESYLDALRREIDLVSELLPRDAVVRRIAFGGGSPNAISPAKFLHLTDQLMARFSIDEPDFSIELDPRTFSAEWARAIGSVGIERASLGVQTFAAHCQEAIGRVQPESLIERSVDLLRGNGVTSLNFDLMYGLPEQSKADLHDSLQRATRLNPDRIALFGYAHVPHLIPRQRVIGDNALPGAVDRFAMAGLGYDFLTTHGYKAVGFDHFAKPGDPFAQAFTAKRLRRNFQGFTDDQSPTLIGLGSSAVSSFPGLLVQNEKNSGRYRMMASQGKLTTNVGVSRTKDDRRRGRMIEDLLCRGSANISSQLRQTLQDALEPFVDRDLASIEHDILSITAEGLPYSRTIAAIFDAYRRQSARRFSSAV</sequence>
<dbReference type="InterPro" id="IPR034505">
    <property type="entry name" value="Coproporphyrinogen-III_oxidase"/>
</dbReference>
<keyword evidence="7 15" id="KW-0949">S-adenosyl-L-methionine</keyword>
<keyword evidence="11 15" id="KW-0411">Iron-sulfur</keyword>
<evidence type="ECO:0000256" key="9">
    <source>
        <dbReference type="ARBA" id="ARBA00023002"/>
    </source>
</evidence>
<dbReference type="Gene3D" id="1.10.10.920">
    <property type="match status" value="1"/>
</dbReference>
<organism evidence="17 18">
    <name type="scientific">Qipengyuania citrea</name>
    <dbReference type="NCBI Taxonomy" id="225971"/>
    <lineage>
        <taxon>Bacteria</taxon>
        <taxon>Pseudomonadati</taxon>
        <taxon>Pseudomonadota</taxon>
        <taxon>Alphaproteobacteria</taxon>
        <taxon>Sphingomonadales</taxon>
        <taxon>Erythrobacteraceae</taxon>
        <taxon>Qipengyuania</taxon>
    </lineage>
</organism>
<evidence type="ECO:0000256" key="7">
    <source>
        <dbReference type="ARBA" id="ARBA00022691"/>
    </source>
</evidence>
<evidence type="ECO:0000256" key="8">
    <source>
        <dbReference type="ARBA" id="ARBA00022723"/>
    </source>
</evidence>
<dbReference type="Gene3D" id="3.80.30.20">
    <property type="entry name" value="tm_1862 like domain"/>
    <property type="match status" value="1"/>
</dbReference>
<comment type="subcellular location">
    <subcellularLocation>
        <location evidence="1 15">Cytoplasm</location>
    </subcellularLocation>
</comment>
<dbReference type="InterPro" id="IPR023404">
    <property type="entry name" value="rSAM_horseshoe"/>
</dbReference>
<dbReference type="InterPro" id="IPR007197">
    <property type="entry name" value="rSAM"/>
</dbReference>
<keyword evidence="10 15" id="KW-0408">Iron</keyword>
<dbReference type="InterPro" id="IPR004558">
    <property type="entry name" value="Coprogen_oxidase_HemN"/>
</dbReference>
<dbReference type="InterPro" id="IPR058240">
    <property type="entry name" value="rSAM_sf"/>
</dbReference>
<proteinExistence type="inferred from homology"/>
<dbReference type="GO" id="GO:0051989">
    <property type="term" value="F:coproporphyrinogen dehydrogenase activity"/>
    <property type="evidence" value="ECO:0007669"/>
    <property type="project" value="UniProtKB-EC"/>
</dbReference>
<name>A0ABY4UA10_9SPHN</name>
<protein>
    <recommendedName>
        <fullName evidence="15">Coproporphyrinogen-III oxidase</fullName>
        <ecNumber evidence="15">1.3.98.3</ecNumber>
    </recommendedName>
</protein>
<evidence type="ECO:0000256" key="5">
    <source>
        <dbReference type="ARBA" id="ARBA00022485"/>
    </source>
</evidence>
<keyword evidence="18" id="KW-1185">Reference proteome</keyword>
<feature type="domain" description="Radical SAM core" evidence="16">
    <location>
        <begin position="38"/>
        <end position="279"/>
    </location>
</feature>
<dbReference type="PANTHER" id="PTHR13932">
    <property type="entry name" value="COPROPORPHYRINIGEN III OXIDASE"/>
    <property type="match status" value="1"/>
</dbReference>
<evidence type="ECO:0000313" key="17">
    <source>
        <dbReference type="EMBL" id="USA62901.1"/>
    </source>
</evidence>
<evidence type="ECO:0000256" key="3">
    <source>
        <dbReference type="ARBA" id="ARBA00005493"/>
    </source>
</evidence>
<comment type="pathway">
    <text evidence="2 15">Porphyrin-containing compound metabolism; protoporphyrin-IX biosynthesis; protoporphyrinogen-IX from coproporphyrinogen-III (AdoMet route): step 1/1.</text>
</comment>
<comment type="cofactor">
    <cofactor evidence="15">
        <name>[4Fe-4S] cluster</name>
        <dbReference type="ChEBI" id="CHEBI:49883"/>
    </cofactor>
    <text evidence="15">Binds 1 [4Fe-4S] cluster. The cluster is coordinated with 3 cysteines and an exchangeable S-adenosyl-L-methionine.</text>
</comment>
<reference evidence="17 18" key="1">
    <citation type="submission" date="2022-06" db="EMBL/GenBank/DDBJ databases">
        <authorList>
            <person name="Liu G."/>
        </authorList>
    </citation>
    <scope>NUCLEOTIDE SEQUENCE [LARGE SCALE GENOMIC DNA]</scope>
    <source>
        <strain evidence="17 18">E4</strain>
    </source>
</reference>
<dbReference type="EC" id="1.3.98.3" evidence="15"/>
<evidence type="ECO:0000256" key="10">
    <source>
        <dbReference type="ARBA" id="ARBA00023004"/>
    </source>
</evidence>
<dbReference type="NCBIfam" id="TIGR00538">
    <property type="entry name" value="hemN"/>
    <property type="match status" value="1"/>
</dbReference>
<evidence type="ECO:0000256" key="12">
    <source>
        <dbReference type="ARBA" id="ARBA00023244"/>
    </source>
</evidence>
<evidence type="ECO:0000256" key="14">
    <source>
        <dbReference type="ARBA" id="ARBA00048321"/>
    </source>
</evidence>
<dbReference type="SMART" id="SM00729">
    <property type="entry name" value="Elp3"/>
    <property type="match status" value="1"/>
</dbReference>
<dbReference type="RefSeq" id="WP_301643101.1">
    <property type="nucleotide sequence ID" value="NZ_CP098494.1"/>
</dbReference>
<dbReference type="Pfam" id="PF04055">
    <property type="entry name" value="Radical_SAM"/>
    <property type="match status" value="1"/>
</dbReference>
<comment type="catalytic activity">
    <reaction evidence="14 15">
        <text>coproporphyrinogen III + 2 S-adenosyl-L-methionine = protoporphyrinogen IX + 2 5'-deoxyadenosine + 2 L-methionine + 2 CO2</text>
        <dbReference type="Rhea" id="RHEA:15425"/>
        <dbReference type="ChEBI" id="CHEBI:16526"/>
        <dbReference type="ChEBI" id="CHEBI:17319"/>
        <dbReference type="ChEBI" id="CHEBI:57307"/>
        <dbReference type="ChEBI" id="CHEBI:57309"/>
        <dbReference type="ChEBI" id="CHEBI:57844"/>
        <dbReference type="ChEBI" id="CHEBI:59789"/>
        <dbReference type="EC" id="1.3.98.3"/>
    </reaction>
</comment>
<dbReference type="InterPro" id="IPR006638">
    <property type="entry name" value="Elp3/MiaA/NifB-like_rSAM"/>
</dbReference>
<keyword evidence="5 15" id="KW-0004">4Fe-4S</keyword>
<dbReference type="PROSITE" id="PS51918">
    <property type="entry name" value="RADICAL_SAM"/>
    <property type="match status" value="1"/>
</dbReference>
<evidence type="ECO:0000313" key="18">
    <source>
        <dbReference type="Proteomes" id="UP001056619"/>
    </source>
</evidence>
<dbReference type="PIRSF" id="PIRSF000167">
    <property type="entry name" value="HemN"/>
    <property type="match status" value="1"/>
</dbReference>
<evidence type="ECO:0000256" key="11">
    <source>
        <dbReference type="ARBA" id="ARBA00023014"/>
    </source>
</evidence>
<comment type="subunit">
    <text evidence="4">Monomer.</text>
</comment>
<evidence type="ECO:0000256" key="13">
    <source>
        <dbReference type="ARBA" id="ARBA00024295"/>
    </source>
</evidence>
<comment type="function">
    <text evidence="13">Involved in the heme biosynthesis. Catalyzes the anaerobic oxidative decarboxylation of propionate groups of rings A and B of coproporphyrinogen III to yield the vinyl groups in protoporphyrinogen IX.</text>
</comment>